<evidence type="ECO:0000256" key="1">
    <source>
        <dbReference type="SAM" id="Phobius"/>
    </source>
</evidence>
<evidence type="ECO:0000259" key="2">
    <source>
        <dbReference type="Pfam" id="PF09972"/>
    </source>
</evidence>
<feature type="transmembrane region" description="Helical" evidence="1">
    <location>
        <begin position="401"/>
        <end position="420"/>
    </location>
</feature>
<dbReference type="Pfam" id="PF20990">
    <property type="entry name" value="DUF2207_C"/>
    <property type="match status" value="1"/>
</dbReference>
<proteinExistence type="predicted"/>
<evidence type="ECO:0000259" key="3">
    <source>
        <dbReference type="Pfam" id="PF20990"/>
    </source>
</evidence>
<dbReference type="Proteomes" id="UP001225134">
    <property type="component" value="Unassembled WGS sequence"/>
</dbReference>
<organism evidence="4 5">
    <name type="scientific">Sneathia sanguinegens</name>
    <dbReference type="NCBI Taxonomy" id="40543"/>
    <lineage>
        <taxon>Bacteria</taxon>
        <taxon>Fusobacteriati</taxon>
        <taxon>Fusobacteriota</taxon>
        <taxon>Fusobacteriia</taxon>
        <taxon>Fusobacteriales</taxon>
        <taxon>Leptotrichiaceae</taxon>
        <taxon>Sneathia</taxon>
    </lineage>
</organism>
<dbReference type="Pfam" id="PF09972">
    <property type="entry name" value="DUF2207"/>
    <property type="match status" value="1"/>
</dbReference>
<feature type="domain" description="Predicted membrane protein YciQ-like C-terminal" evidence="3">
    <location>
        <begin position="260"/>
        <end position="507"/>
    </location>
</feature>
<feature type="domain" description="DUF2207" evidence="2">
    <location>
        <begin position="20"/>
        <end position="196"/>
    </location>
</feature>
<evidence type="ECO:0000313" key="4">
    <source>
        <dbReference type="EMBL" id="MDK9580763.1"/>
    </source>
</evidence>
<accession>A0ABT7HJR1</accession>
<evidence type="ECO:0000313" key="5">
    <source>
        <dbReference type="Proteomes" id="UP001225134"/>
    </source>
</evidence>
<protein>
    <submittedName>
        <fullName evidence="4">DUF2207 domain-containing protein</fullName>
    </submittedName>
</protein>
<sequence length="577" mass="67190">MKRIFSLVIIFISFLSYSEKISNYYVEVSLNKDKSVHIEEQILYNPEDKLVHGLLRQIVKDNVGNAFSLNSKLGIKNFKSNLNVNKNSRLKYDVYRLGDEDKYLEQNKEILINNSYDIYNIIRTDADTTQIFLNVIGQYWDMPIEKARIKLDFSNIKDLFVFTGAFREQTNNFVINSNIIETKHELKPYEGLTFKMNLDKKNYPYTTKDKLFNFLKSSDTLAFNFTVIFVLLLLFFYLLYRKNRLTDKRPIEPVYKVDKKISPALAYMVYQNNIKKYKARYTILTVIFYSLLSKGLILSKDRYEDQEYVLKKGEKLKERDRDIEDWSYENDRIYYFTDVKKIEEALESKDILAPEEKKVVNNLFKKKDDILSNPKILFEANRQATNYVSNIYATNIGTINYINFVFISILLIISVVACFATNEFNISFVVVIFIALIDYFLNFSFMKLTNVGKDIVRNIKGFVLYFNLAEENIFKSFNTEQEIIDYAKEMLPYAIAVGIRKKFISKLDETILEKNLDRTIIYSGMYYGYLYNFDNINMNISSSNINYENGNFSGGNFSSGSGGFSGGGFSGGGGSSW</sequence>
<keyword evidence="1" id="KW-0812">Transmembrane</keyword>
<keyword evidence="5" id="KW-1185">Reference proteome</keyword>
<feature type="transmembrane region" description="Helical" evidence="1">
    <location>
        <begin position="426"/>
        <end position="445"/>
    </location>
</feature>
<dbReference type="InterPro" id="IPR018702">
    <property type="entry name" value="DUF2207"/>
</dbReference>
<dbReference type="RefSeq" id="WP_285153027.1">
    <property type="nucleotide sequence ID" value="NZ_JASSPP010000006.1"/>
</dbReference>
<feature type="transmembrane region" description="Helical" evidence="1">
    <location>
        <begin position="221"/>
        <end position="240"/>
    </location>
</feature>
<dbReference type="InterPro" id="IPR048389">
    <property type="entry name" value="YciQ-like_C"/>
</dbReference>
<gene>
    <name evidence="4" type="ORF">QQA45_04440</name>
</gene>
<name>A0ABT7HJR1_9FUSO</name>
<reference evidence="4 5" key="1">
    <citation type="submission" date="2023-06" db="EMBL/GenBank/DDBJ databases">
        <title>Antibody response to the Sneathia vaginalis cytopathogenic toxin A during pregnancy.</title>
        <authorList>
            <person name="Mccoy Z.T."/>
            <person name="Serrano M.G."/>
            <person name="Spaine K."/>
            <person name="Edwards D.J."/>
            <person name="Buck G.A."/>
            <person name="Jefferson K."/>
        </authorList>
    </citation>
    <scope>NUCLEOTIDE SEQUENCE [LARGE SCALE GENOMIC DNA]</scope>
    <source>
        <strain evidence="4 5">CCUG 42621</strain>
    </source>
</reference>
<keyword evidence="1" id="KW-0472">Membrane</keyword>
<keyword evidence="1" id="KW-1133">Transmembrane helix</keyword>
<comment type="caution">
    <text evidence="4">The sequence shown here is derived from an EMBL/GenBank/DDBJ whole genome shotgun (WGS) entry which is preliminary data.</text>
</comment>
<dbReference type="EMBL" id="JASSPP010000006">
    <property type="protein sequence ID" value="MDK9580763.1"/>
    <property type="molecule type" value="Genomic_DNA"/>
</dbReference>